<sequence length="70" mass="7338">MELPSNIVSRCEKCALISQSQLGTDTWTTHNGDGLSNVFAGAGALNTSFTQGGKPTFAGRCVIKCIKVCC</sequence>
<evidence type="ECO:0000313" key="1">
    <source>
        <dbReference type="EMBL" id="EGG13218.1"/>
    </source>
</evidence>
<accession>F4R375</accession>
<keyword evidence="2" id="KW-1185">Reference proteome</keyword>
<organism evidence="2">
    <name type="scientific">Melampsora larici-populina (strain 98AG31 / pathotype 3-4-7)</name>
    <name type="common">Poplar leaf rust fungus</name>
    <dbReference type="NCBI Taxonomy" id="747676"/>
    <lineage>
        <taxon>Eukaryota</taxon>
        <taxon>Fungi</taxon>
        <taxon>Dikarya</taxon>
        <taxon>Basidiomycota</taxon>
        <taxon>Pucciniomycotina</taxon>
        <taxon>Pucciniomycetes</taxon>
        <taxon>Pucciniales</taxon>
        <taxon>Melampsoraceae</taxon>
        <taxon>Melampsora</taxon>
    </lineage>
</organism>
<dbReference type="AlphaFoldDB" id="F4R375"/>
<dbReference type="EMBL" id="GL883090">
    <property type="protein sequence ID" value="EGG13218.1"/>
    <property type="molecule type" value="Genomic_DNA"/>
</dbReference>
<dbReference type="Proteomes" id="UP000001072">
    <property type="component" value="Unassembled WGS sequence"/>
</dbReference>
<dbReference type="VEuPathDB" id="FungiDB:MELLADRAFT_86736"/>
<dbReference type="HOGENOM" id="CLU_2758295_0_0_1"/>
<dbReference type="InParanoid" id="F4R375"/>
<gene>
    <name evidence="1" type="ORF">MELLADRAFT_86736</name>
</gene>
<proteinExistence type="predicted"/>
<dbReference type="GeneID" id="18934282"/>
<evidence type="ECO:0000313" key="2">
    <source>
        <dbReference type="Proteomes" id="UP000001072"/>
    </source>
</evidence>
<protein>
    <submittedName>
        <fullName evidence="1">Uncharacterized protein</fullName>
    </submittedName>
</protein>
<dbReference type="KEGG" id="mlr:MELLADRAFT_86736"/>
<name>F4R375_MELLP</name>
<reference evidence="2" key="1">
    <citation type="journal article" date="2011" name="Proc. Natl. Acad. Sci. U.S.A.">
        <title>Obligate biotrophy features unraveled by the genomic analysis of rust fungi.</title>
        <authorList>
            <person name="Duplessis S."/>
            <person name="Cuomo C.A."/>
            <person name="Lin Y.-C."/>
            <person name="Aerts A."/>
            <person name="Tisserant E."/>
            <person name="Veneault-Fourrey C."/>
            <person name="Joly D.L."/>
            <person name="Hacquard S."/>
            <person name="Amselem J."/>
            <person name="Cantarel B.L."/>
            <person name="Chiu R."/>
            <person name="Coutinho P.M."/>
            <person name="Feau N."/>
            <person name="Field M."/>
            <person name="Frey P."/>
            <person name="Gelhaye E."/>
            <person name="Goldberg J."/>
            <person name="Grabherr M.G."/>
            <person name="Kodira C.D."/>
            <person name="Kohler A."/>
            <person name="Kuees U."/>
            <person name="Lindquist E.A."/>
            <person name="Lucas S.M."/>
            <person name="Mago R."/>
            <person name="Mauceli E."/>
            <person name="Morin E."/>
            <person name="Murat C."/>
            <person name="Pangilinan J.L."/>
            <person name="Park R."/>
            <person name="Pearson M."/>
            <person name="Quesneville H."/>
            <person name="Rouhier N."/>
            <person name="Sakthikumar S."/>
            <person name="Salamov A.A."/>
            <person name="Schmutz J."/>
            <person name="Selles B."/>
            <person name="Shapiro H."/>
            <person name="Tanguay P."/>
            <person name="Tuskan G.A."/>
            <person name="Henrissat B."/>
            <person name="Van de Peer Y."/>
            <person name="Rouze P."/>
            <person name="Ellis J.G."/>
            <person name="Dodds P.N."/>
            <person name="Schein J.E."/>
            <person name="Zhong S."/>
            <person name="Hamelin R.C."/>
            <person name="Grigoriev I.V."/>
            <person name="Szabo L.J."/>
            <person name="Martin F."/>
        </authorList>
    </citation>
    <scope>NUCLEOTIDE SEQUENCE [LARGE SCALE GENOMIC DNA]</scope>
    <source>
        <strain evidence="2">98AG31 / pathotype 3-4-7</strain>
    </source>
</reference>
<dbReference type="RefSeq" id="XP_007404156.1">
    <property type="nucleotide sequence ID" value="XM_007404094.1"/>
</dbReference>
<dbReference type="OrthoDB" id="405996at2759"/>